<gene>
    <name evidence="2" type="ORF">SDC9_197776</name>
</gene>
<comment type="caution">
    <text evidence="2">The sequence shown here is derived from an EMBL/GenBank/DDBJ whole genome shotgun (WGS) entry which is preliminary data.</text>
</comment>
<evidence type="ECO:0000313" key="2">
    <source>
        <dbReference type="EMBL" id="MPN50150.1"/>
    </source>
</evidence>
<proteinExistence type="predicted"/>
<name>A0A645IGB1_9ZZZZ</name>
<accession>A0A645IGB1</accession>
<evidence type="ECO:0000256" key="1">
    <source>
        <dbReference type="SAM" id="MobiDB-lite"/>
    </source>
</evidence>
<sequence length="144" mass="14632">MAGAGIGHGLLPGHHQHGRALEHPGGEGGEHVGGKDVFAAEAAAHLGFDGPDPPLVDAQHQSQAVLHGKHRLHGAHHHQPAPLVHIGKAAVGLELAVHLLGGVAFHLGHRVAALQGGLIVAVVLDDRLDLIALGHVIPFGVGSV</sequence>
<protein>
    <submittedName>
        <fullName evidence="2">Uncharacterized protein</fullName>
    </submittedName>
</protein>
<feature type="region of interest" description="Disordered" evidence="1">
    <location>
        <begin position="1"/>
        <end position="33"/>
    </location>
</feature>
<feature type="compositionally biased region" description="Gly residues" evidence="1">
    <location>
        <begin position="1"/>
        <end position="10"/>
    </location>
</feature>
<dbReference type="AlphaFoldDB" id="A0A645IGB1"/>
<dbReference type="EMBL" id="VSSQ01114049">
    <property type="protein sequence ID" value="MPN50150.1"/>
    <property type="molecule type" value="Genomic_DNA"/>
</dbReference>
<reference evidence="2" key="1">
    <citation type="submission" date="2019-08" db="EMBL/GenBank/DDBJ databases">
        <authorList>
            <person name="Kucharzyk K."/>
            <person name="Murdoch R.W."/>
            <person name="Higgins S."/>
            <person name="Loffler F."/>
        </authorList>
    </citation>
    <scope>NUCLEOTIDE SEQUENCE</scope>
</reference>
<feature type="compositionally biased region" description="Basic and acidic residues" evidence="1">
    <location>
        <begin position="19"/>
        <end position="33"/>
    </location>
</feature>
<organism evidence="2">
    <name type="scientific">bioreactor metagenome</name>
    <dbReference type="NCBI Taxonomy" id="1076179"/>
    <lineage>
        <taxon>unclassified sequences</taxon>
        <taxon>metagenomes</taxon>
        <taxon>ecological metagenomes</taxon>
    </lineage>
</organism>